<protein>
    <recommendedName>
        <fullName evidence="4">DUF4398 domain-containing protein</fullName>
    </recommendedName>
</protein>
<dbReference type="OrthoDB" id="5521250at2"/>
<evidence type="ECO:0000313" key="3">
    <source>
        <dbReference type="Proteomes" id="UP000270342"/>
    </source>
</evidence>
<organism evidence="2 3">
    <name type="scientific">Pararobbsia silviterrae</name>
    <dbReference type="NCBI Taxonomy" id="1792498"/>
    <lineage>
        <taxon>Bacteria</taxon>
        <taxon>Pseudomonadati</taxon>
        <taxon>Pseudomonadota</taxon>
        <taxon>Betaproteobacteria</taxon>
        <taxon>Burkholderiales</taxon>
        <taxon>Burkholderiaceae</taxon>
        <taxon>Pararobbsia</taxon>
    </lineage>
</organism>
<gene>
    <name evidence="2" type="ORF">D7S86_02800</name>
</gene>
<evidence type="ECO:0000313" key="2">
    <source>
        <dbReference type="EMBL" id="RKP58874.1"/>
    </source>
</evidence>
<name>A0A494Y8A3_9BURK</name>
<dbReference type="EMBL" id="RBZU01000001">
    <property type="protein sequence ID" value="RKP58874.1"/>
    <property type="molecule type" value="Genomic_DNA"/>
</dbReference>
<proteinExistence type="predicted"/>
<accession>A0A494Y8A3</accession>
<dbReference type="Proteomes" id="UP000270342">
    <property type="component" value="Unassembled WGS sequence"/>
</dbReference>
<comment type="caution">
    <text evidence="2">The sequence shown here is derived from an EMBL/GenBank/DDBJ whole genome shotgun (WGS) entry which is preliminary data.</text>
</comment>
<feature type="signal peptide" evidence="1">
    <location>
        <begin position="1"/>
        <end position="23"/>
    </location>
</feature>
<keyword evidence="1" id="KW-0732">Signal</keyword>
<dbReference type="AlphaFoldDB" id="A0A494Y8A3"/>
<keyword evidence="3" id="KW-1185">Reference proteome</keyword>
<sequence length="83" mass="8745">MRFSLPVIAAATAATLFSATALADVAQPDMDAALRSLETAKHQIELADKTPDKEGHASKASALILQAIDEVRASIKARNEDGK</sequence>
<evidence type="ECO:0000256" key="1">
    <source>
        <dbReference type="SAM" id="SignalP"/>
    </source>
</evidence>
<reference evidence="2 3" key="1">
    <citation type="submission" date="2018-10" db="EMBL/GenBank/DDBJ databases">
        <title>Robbsia sp. DHC34, isolated from soil.</title>
        <authorList>
            <person name="Gao Z.-H."/>
            <person name="Qiu L.-H."/>
        </authorList>
    </citation>
    <scope>NUCLEOTIDE SEQUENCE [LARGE SCALE GENOMIC DNA]</scope>
    <source>
        <strain evidence="2 3">DHC34</strain>
    </source>
</reference>
<evidence type="ECO:0008006" key="4">
    <source>
        <dbReference type="Google" id="ProtNLM"/>
    </source>
</evidence>
<feature type="chain" id="PRO_5019724622" description="DUF4398 domain-containing protein" evidence="1">
    <location>
        <begin position="24"/>
        <end position="83"/>
    </location>
</feature>
<dbReference type="RefSeq" id="WP_121083177.1">
    <property type="nucleotide sequence ID" value="NZ_RBZU01000001.1"/>
</dbReference>